<dbReference type="SUPFAM" id="SSF52172">
    <property type="entry name" value="CheY-like"/>
    <property type="match status" value="1"/>
</dbReference>
<accession>A0A0G4HIX3</accession>
<feature type="domain" description="Response regulatory" evidence="10">
    <location>
        <begin position="689"/>
        <end position="813"/>
    </location>
</feature>
<dbReference type="GO" id="GO:0009927">
    <property type="term" value="F:histidine phosphotransfer kinase activity"/>
    <property type="evidence" value="ECO:0007669"/>
    <property type="project" value="TreeGrafter"/>
</dbReference>
<dbReference type="PANTHER" id="PTHR43047">
    <property type="entry name" value="TWO-COMPONENT HISTIDINE PROTEIN KINASE"/>
    <property type="match status" value="1"/>
</dbReference>
<dbReference type="PANTHER" id="PTHR43047:SF69">
    <property type="entry name" value="HISTIDINE KINASE CONTAINING CHEY-HOMOLOGOUS RECEIVER DOMAIN-RELATED"/>
    <property type="match status" value="1"/>
</dbReference>
<dbReference type="PRINTS" id="PR00344">
    <property type="entry name" value="BCTRLSENSOR"/>
</dbReference>
<dbReference type="Gene3D" id="1.10.287.130">
    <property type="match status" value="1"/>
</dbReference>
<proteinExistence type="predicted"/>
<dbReference type="CDD" id="cd17546">
    <property type="entry name" value="REC_hyHK_CKI1_RcsC-like"/>
    <property type="match status" value="1"/>
</dbReference>
<dbReference type="InterPro" id="IPR011006">
    <property type="entry name" value="CheY-like_superfamily"/>
</dbReference>
<comment type="catalytic activity">
    <reaction evidence="1">
        <text>ATP + protein L-histidine = ADP + protein N-phospho-L-histidine.</text>
        <dbReference type="EC" id="2.7.13.3"/>
    </reaction>
</comment>
<dbReference type="CDD" id="cd00082">
    <property type="entry name" value="HisKA"/>
    <property type="match status" value="1"/>
</dbReference>
<dbReference type="InterPro" id="IPR036097">
    <property type="entry name" value="HisK_dim/P_sf"/>
</dbReference>
<organism evidence="11">
    <name type="scientific">Chromera velia CCMP2878</name>
    <dbReference type="NCBI Taxonomy" id="1169474"/>
    <lineage>
        <taxon>Eukaryota</taxon>
        <taxon>Sar</taxon>
        <taxon>Alveolata</taxon>
        <taxon>Colpodellida</taxon>
        <taxon>Chromeraceae</taxon>
        <taxon>Chromera</taxon>
    </lineage>
</organism>
<dbReference type="InterPro" id="IPR003594">
    <property type="entry name" value="HATPase_dom"/>
</dbReference>
<dbReference type="SUPFAM" id="SSF55874">
    <property type="entry name" value="ATPase domain of HSP90 chaperone/DNA topoisomerase II/histidine kinase"/>
    <property type="match status" value="1"/>
</dbReference>
<dbReference type="InterPro" id="IPR003661">
    <property type="entry name" value="HisK_dim/P_dom"/>
</dbReference>
<feature type="transmembrane region" description="Helical" evidence="8">
    <location>
        <begin position="45"/>
        <end position="64"/>
    </location>
</feature>
<feature type="transmembrane region" description="Helical" evidence="8">
    <location>
        <begin position="6"/>
        <end position="24"/>
    </location>
</feature>
<feature type="compositionally biased region" description="Basic and acidic residues" evidence="7">
    <location>
        <begin position="400"/>
        <end position="435"/>
    </location>
</feature>
<evidence type="ECO:0000256" key="1">
    <source>
        <dbReference type="ARBA" id="ARBA00000085"/>
    </source>
</evidence>
<gene>
    <name evidence="11" type="ORF">Cvel_7048</name>
</gene>
<dbReference type="VEuPathDB" id="CryptoDB:Cvel_7048"/>
<dbReference type="InterPro" id="IPR036890">
    <property type="entry name" value="HATPase_C_sf"/>
</dbReference>
<evidence type="ECO:0000256" key="4">
    <source>
        <dbReference type="ARBA" id="ARBA00022679"/>
    </source>
</evidence>
<dbReference type="GO" id="GO:0000155">
    <property type="term" value="F:phosphorelay sensor kinase activity"/>
    <property type="evidence" value="ECO:0007669"/>
    <property type="project" value="InterPro"/>
</dbReference>
<dbReference type="SMART" id="SM00448">
    <property type="entry name" value="REC"/>
    <property type="match status" value="1"/>
</dbReference>
<evidence type="ECO:0000256" key="2">
    <source>
        <dbReference type="ARBA" id="ARBA00012438"/>
    </source>
</evidence>
<evidence type="ECO:0000256" key="8">
    <source>
        <dbReference type="SAM" id="Phobius"/>
    </source>
</evidence>
<keyword evidence="3 6" id="KW-0597">Phosphoprotein</keyword>
<dbReference type="PROSITE" id="PS50110">
    <property type="entry name" value="RESPONSE_REGULATORY"/>
    <property type="match status" value="1"/>
</dbReference>
<feature type="domain" description="Histidine kinase" evidence="9">
    <location>
        <begin position="175"/>
        <end position="525"/>
    </location>
</feature>
<evidence type="ECO:0000259" key="10">
    <source>
        <dbReference type="PROSITE" id="PS50110"/>
    </source>
</evidence>
<keyword evidence="8" id="KW-1133">Transmembrane helix</keyword>
<dbReference type="PROSITE" id="PS50109">
    <property type="entry name" value="HIS_KIN"/>
    <property type="match status" value="1"/>
</dbReference>
<feature type="region of interest" description="Disordered" evidence="7">
    <location>
        <begin position="384"/>
        <end position="435"/>
    </location>
</feature>
<name>A0A0G4HIX3_9ALVE</name>
<evidence type="ECO:0000256" key="6">
    <source>
        <dbReference type="PROSITE-ProRule" id="PRU00169"/>
    </source>
</evidence>
<evidence type="ECO:0000259" key="9">
    <source>
        <dbReference type="PROSITE" id="PS50109"/>
    </source>
</evidence>
<dbReference type="EMBL" id="CDMZ01002847">
    <property type="protein sequence ID" value="CEM44128.1"/>
    <property type="molecule type" value="Genomic_DNA"/>
</dbReference>
<reference evidence="11" key="1">
    <citation type="submission" date="2014-11" db="EMBL/GenBank/DDBJ databases">
        <authorList>
            <person name="Otto D Thomas"/>
            <person name="Naeem Raeece"/>
        </authorList>
    </citation>
    <scope>NUCLEOTIDE SEQUENCE</scope>
</reference>
<keyword evidence="5" id="KW-0418">Kinase</keyword>
<dbReference type="PhylomeDB" id="A0A0G4HIX3"/>
<feature type="transmembrane region" description="Helical" evidence="8">
    <location>
        <begin position="96"/>
        <end position="114"/>
    </location>
</feature>
<keyword evidence="8" id="KW-0472">Membrane</keyword>
<keyword evidence="4" id="KW-0808">Transferase</keyword>
<dbReference type="InterPro" id="IPR001789">
    <property type="entry name" value="Sig_transdc_resp-reg_receiver"/>
</dbReference>
<feature type="transmembrane region" description="Helical" evidence="8">
    <location>
        <begin position="126"/>
        <end position="144"/>
    </location>
</feature>
<feature type="modified residue" description="4-aspartylphosphate" evidence="6">
    <location>
        <position position="740"/>
    </location>
</feature>
<evidence type="ECO:0000313" key="11">
    <source>
        <dbReference type="EMBL" id="CEM44128.1"/>
    </source>
</evidence>
<sequence length="832" mass="91718">MGQGSWVDVLLTVCALGGLEVALSPQRILRKKQNEEVTPETKERITFGGLFLFVLFFRLMILVWSSSPVVFNNGHGFSAFVMKIFLMNLHVPERHFMILNVVDTFLWAVSGLYRFRGLPGDELKDIGGFVLLMSAVPILFTHGLRQLPLKTLADAERELQQRQTAEQARTVLLSYTMHEMRNPLSGASLLVYEFIESLKELGEAARNRQTGFDKLRRKAKKEATRLRELAGFMATQIEKMKGVCDDVLQLEKIQKGKFEFQFVPQRLEHWVQMTALQAAPLFAPTTLEESDEKDIPASSLRKRTVTVALEADKSTKAPHKVHFSWTLNITPEAQTLLASRPAVVADFARLEQVISNFLSNAKKFTKEGTVTLCFEVRLPTPGDLEASKAEESEQANRALELSREQPTGREKEEKEKQKEGASFPDTEKDSKGKSGEGENALSWLLLRVSVIDSGAGLSDDDRGQLFRPYGQVRAGELQNGGGTGLGLCICKSFVEAHTGGRVWVESPGRGQGSRFLFEVLLPMLDSSHCPITRADTALESEHGSPPACGRKLSNLNGGERRATIVSMFSHTSSSPLNAALLCREESEAQTERIETQTERSRAELKSDRHIAAPGFFELERGVQREGGGQGKTDSLVGKDEGTEGEVSSLDESDGNLDVPSIRQSQPVKDTVAASFPETETEREEAVTADVLLVDDDRFCLMAGSAVIRRLGFSVLTAEDGDEACELVIGQNSSFRLIVLDKNMARMEGPEAVKRLVSHFSTQTESKRGRPMIFGCTGDATPDAQKDFLNAGADRVIFKPLQAEMLAEILGSFNCSAASVQKLDKNPDSHCSL</sequence>
<evidence type="ECO:0000256" key="3">
    <source>
        <dbReference type="ARBA" id="ARBA00022553"/>
    </source>
</evidence>
<dbReference type="Gene3D" id="3.30.565.10">
    <property type="entry name" value="Histidine kinase-like ATPase, C-terminal domain"/>
    <property type="match status" value="1"/>
</dbReference>
<evidence type="ECO:0000256" key="7">
    <source>
        <dbReference type="SAM" id="MobiDB-lite"/>
    </source>
</evidence>
<dbReference type="Pfam" id="PF00072">
    <property type="entry name" value="Response_reg"/>
    <property type="match status" value="1"/>
</dbReference>
<dbReference type="Pfam" id="PF02518">
    <property type="entry name" value="HATPase_c"/>
    <property type="match status" value="1"/>
</dbReference>
<keyword evidence="8" id="KW-0812">Transmembrane</keyword>
<dbReference type="GO" id="GO:0005886">
    <property type="term" value="C:plasma membrane"/>
    <property type="evidence" value="ECO:0007669"/>
    <property type="project" value="TreeGrafter"/>
</dbReference>
<evidence type="ECO:0000256" key="5">
    <source>
        <dbReference type="ARBA" id="ARBA00022777"/>
    </source>
</evidence>
<dbReference type="EC" id="2.7.13.3" evidence="2"/>
<dbReference type="InterPro" id="IPR004358">
    <property type="entry name" value="Sig_transdc_His_kin-like_C"/>
</dbReference>
<dbReference type="InterPro" id="IPR005467">
    <property type="entry name" value="His_kinase_dom"/>
</dbReference>
<dbReference type="SMART" id="SM00387">
    <property type="entry name" value="HATPase_c"/>
    <property type="match status" value="1"/>
</dbReference>
<dbReference type="Gene3D" id="3.40.50.2300">
    <property type="match status" value="1"/>
</dbReference>
<dbReference type="AlphaFoldDB" id="A0A0G4HIX3"/>
<feature type="region of interest" description="Disordered" evidence="7">
    <location>
        <begin position="617"/>
        <end position="680"/>
    </location>
</feature>
<dbReference type="SUPFAM" id="SSF47384">
    <property type="entry name" value="Homodimeric domain of signal transducing histidine kinase"/>
    <property type="match status" value="1"/>
</dbReference>
<protein>
    <recommendedName>
        <fullName evidence="2">histidine kinase</fullName>
        <ecNumber evidence="2">2.7.13.3</ecNumber>
    </recommendedName>
</protein>